<evidence type="ECO:0000313" key="5">
    <source>
        <dbReference type="EMBL" id="BAL91211.1"/>
    </source>
</evidence>
<accession>I0HDX4</accession>
<dbReference type="Gene3D" id="3.40.50.720">
    <property type="entry name" value="NAD(P)-binding Rossmann-like Domain"/>
    <property type="match status" value="1"/>
</dbReference>
<feature type="domain" description="NAD-dependent epimerase/dehydratase" evidence="4">
    <location>
        <begin position="1"/>
        <end position="166"/>
    </location>
</feature>
<dbReference type="InterPro" id="IPR001509">
    <property type="entry name" value="Epimerase_deHydtase"/>
</dbReference>
<dbReference type="PANTHER" id="PTHR43103:SF5">
    <property type="entry name" value="4-EPIMERASE, PUTATIVE (AFU_ORTHOLOGUE AFUA_7G00360)-RELATED"/>
    <property type="match status" value="1"/>
</dbReference>
<dbReference type="SUPFAM" id="SSF51735">
    <property type="entry name" value="NAD(P)-binding Rossmann-fold domains"/>
    <property type="match status" value="1"/>
</dbReference>
<evidence type="ECO:0000256" key="2">
    <source>
        <dbReference type="ARBA" id="ARBA00023002"/>
    </source>
</evidence>
<dbReference type="EMBL" id="AP012319">
    <property type="protein sequence ID" value="BAL91211.1"/>
    <property type="molecule type" value="Genomic_DNA"/>
</dbReference>
<keyword evidence="3" id="KW-0520">NAD</keyword>
<gene>
    <name evidence="5" type="ordered locus">AMIS_59910</name>
</gene>
<organism evidence="5 6">
    <name type="scientific">Actinoplanes missouriensis (strain ATCC 14538 / DSM 43046 / CBS 188.64 / JCM 3121 / NBRC 102363 / NCIMB 12654 / NRRL B-3342 / UNCC 431)</name>
    <dbReference type="NCBI Taxonomy" id="512565"/>
    <lineage>
        <taxon>Bacteria</taxon>
        <taxon>Bacillati</taxon>
        <taxon>Actinomycetota</taxon>
        <taxon>Actinomycetes</taxon>
        <taxon>Micromonosporales</taxon>
        <taxon>Micromonosporaceae</taxon>
        <taxon>Actinoplanes</taxon>
    </lineage>
</organism>
<dbReference type="InterPro" id="IPR036291">
    <property type="entry name" value="NAD(P)-bd_dom_sf"/>
</dbReference>
<sequence>MLVTGAAGRVGTLIRPLLRRPGRRLRLLDPFPPPALDGAEEHLAASVTDPRAMADACAGVDLVVHLGGHSKERPWPEILEANVHGTQVVLDAAHAAGVRRVLLASSAHAVGMTPAAEAGSADELPPRPDTFYGAGKVAAEALGSVYADRYAMTVVSARIGTVEAEPRGVRSLSTWLSPADMVRLIEATRHLDRPGHHVVNAISRNTRRWMSLTAGEKIGYHPADDAEAWADRYPGTLSDEKELLGGAWAVSTEPLGTTL</sequence>
<evidence type="ECO:0000259" key="4">
    <source>
        <dbReference type="Pfam" id="PF01370"/>
    </source>
</evidence>
<proteinExistence type="inferred from homology"/>
<keyword evidence="6" id="KW-1185">Reference proteome</keyword>
<dbReference type="HOGENOM" id="CLU_079334_0_0_11"/>
<keyword evidence="2" id="KW-0560">Oxidoreductase</keyword>
<name>I0HDX4_ACTM4</name>
<protein>
    <submittedName>
        <fullName evidence="5">Putative NAD-dependent epimerase/dehydratase</fullName>
    </submittedName>
</protein>
<reference evidence="5 6" key="1">
    <citation type="submission" date="2012-02" db="EMBL/GenBank/DDBJ databases">
        <title>Complete genome sequence of Actinoplanes missouriensis 431 (= NBRC 102363).</title>
        <authorList>
            <person name="Ohnishi Y."/>
            <person name="Ishikawa J."/>
            <person name="Sekine M."/>
            <person name="Hosoyama A."/>
            <person name="Harada T."/>
            <person name="Narita H."/>
            <person name="Hata T."/>
            <person name="Konno Y."/>
            <person name="Tutikane K."/>
            <person name="Fujita N."/>
            <person name="Horinouchi S."/>
            <person name="Hayakawa M."/>
        </authorList>
    </citation>
    <scope>NUCLEOTIDE SEQUENCE [LARGE SCALE GENOMIC DNA]</scope>
    <source>
        <strain evidence="6">ATCC 14538 / DSM 43046 / CBS 188.64 / JCM 3121 / NBRC 102363 / NCIMB 12654 / NRRL B-3342 / UNCC 431</strain>
    </source>
</reference>
<dbReference type="STRING" id="512565.AMIS_59910"/>
<evidence type="ECO:0000256" key="1">
    <source>
        <dbReference type="ARBA" id="ARBA00007637"/>
    </source>
</evidence>
<dbReference type="Pfam" id="PF01370">
    <property type="entry name" value="Epimerase"/>
    <property type="match status" value="1"/>
</dbReference>
<dbReference type="GO" id="GO:0016491">
    <property type="term" value="F:oxidoreductase activity"/>
    <property type="evidence" value="ECO:0007669"/>
    <property type="project" value="UniProtKB-KW"/>
</dbReference>
<dbReference type="eggNOG" id="COG0451">
    <property type="taxonomic scope" value="Bacteria"/>
</dbReference>
<dbReference type="KEGG" id="ams:AMIS_59910"/>
<dbReference type="PATRIC" id="fig|512565.3.peg.5984"/>
<evidence type="ECO:0000313" key="6">
    <source>
        <dbReference type="Proteomes" id="UP000007882"/>
    </source>
</evidence>
<evidence type="ECO:0000256" key="3">
    <source>
        <dbReference type="ARBA" id="ARBA00023027"/>
    </source>
</evidence>
<dbReference type="CDD" id="cd08946">
    <property type="entry name" value="SDR_e"/>
    <property type="match status" value="1"/>
</dbReference>
<dbReference type="PANTHER" id="PTHR43103">
    <property type="entry name" value="NUCLEOSIDE-DIPHOSPHATE-SUGAR EPIMERASE"/>
    <property type="match status" value="1"/>
</dbReference>
<dbReference type="AlphaFoldDB" id="I0HDX4"/>
<comment type="similarity">
    <text evidence="1">Belongs to the NAD(P)-dependent epimerase/dehydratase family.</text>
</comment>
<dbReference type="Proteomes" id="UP000007882">
    <property type="component" value="Chromosome"/>
</dbReference>